<accession>A0A8T0FB71</accession>
<dbReference type="EMBL" id="JABXBU010000015">
    <property type="protein sequence ID" value="KAF8786669.1"/>
    <property type="molecule type" value="Genomic_DNA"/>
</dbReference>
<reference evidence="1" key="2">
    <citation type="submission" date="2020-06" db="EMBL/GenBank/DDBJ databases">
        <authorList>
            <person name="Sheffer M."/>
        </authorList>
    </citation>
    <scope>NUCLEOTIDE SEQUENCE</scope>
</reference>
<comment type="caution">
    <text evidence="1">The sequence shown here is derived from an EMBL/GenBank/DDBJ whole genome shotgun (WGS) entry which is preliminary data.</text>
</comment>
<evidence type="ECO:0000313" key="1">
    <source>
        <dbReference type="EMBL" id="KAF8786669.1"/>
    </source>
</evidence>
<organism evidence="1 2">
    <name type="scientific">Argiope bruennichi</name>
    <name type="common">Wasp spider</name>
    <name type="synonym">Aranea bruennichi</name>
    <dbReference type="NCBI Taxonomy" id="94029"/>
    <lineage>
        <taxon>Eukaryota</taxon>
        <taxon>Metazoa</taxon>
        <taxon>Ecdysozoa</taxon>
        <taxon>Arthropoda</taxon>
        <taxon>Chelicerata</taxon>
        <taxon>Arachnida</taxon>
        <taxon>Araneae</taxon>
        <taxon>Araneomorphae</taxon>
        <taxon>Entelegynae</taxon>
        <taxon>Araneoidea</taxon>
        <taxon>Araneidae</taxon>
        <taxon>Argiope</taxon>
    </lineage>
</organism>
<protein>
    <submittedName>
        <fullName evidence="1">Uncharacterized protein</fullName>
    </submittedName>
</protein>
<gene>
    <name evidence="1" type="ORF">HNY73_008355</name>
</gene>
<reference evidence="1" key="1">
    <citation type="journal article" date="2020" name="bioRxiv">
        <title>Chromosome-level reference genome of the European wasp spider Argiope bruennichi: a resource for studies on range expansion and evolutionary adaptation.</title>
        <authorList>
            <person name="Sheffer M.M."/>
            <person name="Hoppe A."/>
            <person name="Krehenwinkel H."/>
            <person name="Uhl G."/>
            <person name="Kuss A.W."/>
            <person name="Jensen L."/>
            <person name="Jensen C."/>
            <person name="Gillespie R.G."/>
            <person name="Hoff K.J."/>
            <person name="Prost S."/>
        </authorList>
    </citation>
    <scope>NUCLEOTIDE SEQUENCE</scope>
</reference>
<dbReference type="Proteomes" id="UP000807504">
    <property type="component" value="Unassembled WGS sequence"/>
</dbReference>
<evidence type="ECO:0000313" key="2">
    <source>
        <dbReference type="Proteomes" id="UP000807504"/>
    </source>
</evidence>
<name>A0A8T0FB71_ARGBR</name>
<keyword evidence="2" id="KW-1185">Reference proteome</keyword>
<dbReference type="AlphaFoldDB" id="A0A8T0FB71"/>
<sequence>MDVDVRRIVHVEVVLLSSGWRVVGGRDTIGVELDGYLECVEMGGRSMILCRTLRGRGFQRKAGRADCIAPPAKECRIIN</sequence>
<proteinExistence type="predicted"/>